<reference evidence="1 2" key="2">
    <citation type="journal article" date="2022" name="Mol. Ecol. Resour.">
        <title>The genomes of chicory, endive, great burdock and yacon provide insights into Asteraceae paleo-polyploidization history and plant inulin production.</title>
        <authorList>
            <person name="Fan W."/>
            <person name="Wang S."/>
            <person name="Wang H."/>
            <person name="Wang A."/>
            <person name="Jiang F."/>
            <person name="Liu H."/>
            <person name="Zhao H."/>
            <person name="Xu D."/>
            <person name="Zhang Y."/>
        </authorList>
    </citation>
    <scope>NUCLEOTIDE SEQUENCE [LARGE SCALE GENOMIC DNA]</scope>
    <source>
        <strain evidence="2">cv. Punajuju</strain>
        <tissue evidence="1">Leaves</tissue>
    </source>
</reference>
<reference evidence="2" key="1">
    <citation type="journal article" date="2022" name="Mol. Ecol. Resour.">
        <title>The genomes of chicory, endive, great burdock and yacon provide insights into Asteraceae palaeo-polyploidization history and plant inulin production.</title>
        <authorList>
            <person name="Fan W."/>
            <person name="Wang S."/>
            <person name="Wang H."/>
            <person name="Wang A."/>
            <person name="Jiang F."/>
            <person name="Liu H."/>
            <person name="Zhao H."/>
            <person name="Xu D."/>
            <person name="Zhang Y."/>
        </authorList>
    </citation>
    <scope>NUCLEOTIDE SEQUENCE [LARGE SCALE GENOMIC DNA]</scope>
    <source>
        <strain evidence="2">cv. Punajuju</strain>
    </source>
</reference>
<evidence type="ECO:0000313" key="1">
    <source>
        <dbReference type="EMBL" id="KAI3763862.1"/>
    </source>
</evidence>
<gene>
    <name evidence="1" type="ORF">L2E82_13860</name>
</gene>
<accession>A0ACB9EYD3</accession>
<protein>
    <submittedName>
        <fullName evidence="1">Uncharacterized protein</fullName>
    </submittedName>
</protein>
<organism evidence="1 2">
    <name type="scientific">Cichorium intybus</name>
    <name type="common">Chicory</name>
    <dbReference type="NCBI Taxonomy" id="13427"/>
    <lineage>
        <taxon>Eukaryota</taxon>
        <taxon>Viridiplantae</taxon>
        <taxon>Streptophyta</taxon>
        <taxon>Embryophyta</taxon>
        <taxon>Tracheophyta</taxon>
        <taxon>Spermatophyta</taxon>
        <taxon>Magnoliopsida</taxon>
        <taxon>eudicotyledons</taxon>
        <taxon>Gunneridae</taxon>
        <taxon>Pentapetalae</taxon>
        <taxon>asterids</taxon>
        <taxon>campanulids</taxon>
        <taxon>Asterales</taxon>
        <taxon>Asteraceae</taxon>
        <taxon>Cichorioideae</taxon>
        <taxon>Cichorieae</taxon>
        <taxon>Cichoriinae</taxon>
        <taxon>Cichorium</taxon>
    </lineage>
</organism>
<sequence>MCIGTFRHLFLVFSTNQWKPVKASTEGNPLLTINAFDIKSDINLFSLHRSDGYPKPDHQIRVLYLFFVSVCQRQPPAATLIQNLSDRHLSILLESKAIETKATAGDN</sequence>
<evidence type="ECO:0000313" key="2">
    <source>
        <dbReference type="Proteomes" id="UP001055811"/>
    </source>
</evidence>
<dbReference type="Proteomes" id="UP001055811">
    <property type="component" value="Linkage Group LG03"/>
</dbReference>
<proteinExistence type="predicted"/>
<keyword evidence="2" id="KW-1185">Reference proteome</keyword>
<name>A0ACB9EYD3_CICIN</name>
<comment type="caution">
    <text evidence="1">The sequence shown here is derived from an EMBL/GenBank/DDBJ whole genome shotgun (WGS) entry which is preliminary data.</text>
</comment>
<dbReference type="EMBL" id="CM042011">
    <property type="protein sequence ID" value="KAI3763862.1"/>
    <property type="molecule type" value="Genomic_DNA"/>
</dbReference>